<name>A0AAD1Y338_EUPCR</name>
<sequence>MPKMGLLGTPNVVITFRALMCDSVTACYITRSATAERVNKEQDHAEDPLHWRDGSACFSGSLVFTIGSGHGDWVSHSKAVRSLSHGVVVLVVLSGWRWSHLDCVSHVWLRSIPGVPVVWIWPVSWVTVGLRYLHWLSHHGLWLLVHI</sequence>
<proteinExistence type="predicted"/>
<gene>
    <name evidence="1" type="ORF">ECRASSUSDP1_LOCUS24517</name>
</gene>
<keyword evidence="2" id="KW-1185">Reference proteome</keyword>
<reference evidence="1" key="1">
    <citation type="submission" date="2023-07" db="EMBL/GenBank/DDBJ databases">
        <authorList>
            <consortium name="AG Swart"/>
            <person name="Singh M."/>
            <person name="Singh A."/>
            <person name="Seah K."/>
            <person name="Emmerich C."/>
        </authorList>
    </citation>
    <scope>NUCLEOTIDE SEQUENCE</scope>
    <source>
        <strain evidence="1">DP1</strain>
    </source>
</reference>
<evidence type="ECO:0000313" key="1">
    <source>
        <dbReference type="EMBL" id="CAI2383026.1"/>
    </source>
</evidence>
<protein>
    <submittedName>
        <fullName evidence="1">Uncharacterized protein</fullName>
    </submittedName>
</protein>
<evidence type="ECO:0000313" key="2">
    <source>
        <dbReference type="Proteomes" id="UP001295684"/>
    </source>
</evidence>
<dbReference type="AlphaFoldDB" id="A0AAD1Y338"/>
<dbReference type="EMBL" id="CAMPGE010025246">
    <property type="protein sequence ID" value="CAI2383026.1"/>
    <property type="molecule type" value="Genomic_DNA"/>
</dbReference>
<accession>A0AAD1Y338</accession>
<dbReference type="Proteomes" id="UP001295684">
    <property type="component" value="Unassembled WGS sequence"/>
</dbReference>
<comment type="caution">
    <text evidence="1">The sequence shown here is derived from an EMBL/GenBank/DDBJ whole genome shotgun (WGS) entry which is preliminary data.</text>
</comment>
<organism evidence="1 2">
    <name type="scientific">Euplotes crassus</name>
    <dbReference type="NCBI Taxonomy" id="5936"/>
    <lineage>
        <taxon>Eukaryota</taxon>
        <taxon>Sar</taxon>
        <taxon>Alveolata</taxon>
        <taxon>Ciliophora</taxon>
        <taxon>Intramacronucleata</taxon>
        <taxon>Spirotrichea</taxon>
        <taxon>Hypotrichia</taxon>
        <taxon>Euplotida</taxon>
        <taxon>Euplotidae</taxon>
        <taxon>Moneuplotes</taxon>
    </lineage>
</organism>